<protein>
    <recommendedName>
        <fullName evidence="4 11">Protein PBN1</fullName>
    </recommendedName>
</protein>
<dbReference type="Proteomes" id="UP000191285">
    <property type="component" value="Unassembled WGS sequence"/>
</dbReference>
<evidence type="ECO:0000256" key="5">
    <source>
        <dbReference type="ARBA" id="ARBA00022502"/>
    </source>
</evidence>
<keyword evidence="9" id="KW-0472">Membrane</keyword>
<reference evidence="13" key="1">
    <citation type="journal article" date="2017" name="Nat. Microbiol.">
        <title>Global analysis of biosynthetic gene clusters reveals vast potential of secondary metabolite production in Penicillium species.</title>
        <authorList>
            <person name="Nielsen J.C."/>
            <person name="Grijseels S."/>
            <person name="Prigent S."/>
            <person name="Ji B."/>
            <person name="Dainat J."/>
            <person name="Nielsen K.F."/>
            <person name="Frisvad J.C."/>
            <person name="Workman M."/>
            <person name="Nielsen J."/>
        </authorList>
    </citation>
    <scope>NUCLEOTIDE SEQUENCE [LARGE SCALE GENOMIC DNA]</scope>
    <source>
        <strain evidence="13">IBT 24891</strain>
    </source>
</reference>
<evidence type="ECO:0000256" key="6">
    <source>
        <dbReference type="ARBA" id="ARBA00022692"/>
    </source>
</evidence>
<evidence type="ECO:0000256" key="3">
    <source>
        <dbReference type="ARBA" id="ARBA00010345"/>
    </source>
</evidence>
<dbReference type="Pfam" id="PF08320">
    <property type="entry name" value="PIG-X"/>
    <property type="match status" value="1"/>
</dbReference>
<dbReference type="GO" id="GO:0006506">
    <property type="term" value="P:GPI anchor biosynthetic process"/>
    <property type="evidence" value="ECO:0007669"/>
    <property type="project" value="UniProtKB-UniPathway"/>
</dbReference>
<organism evidence="12 13">
    <name type="scientific">Penicillium steckii</name>
    <dbReference type="NCBI Taxonomy" id="303698"/>
    <lineage>
        <taxon>Eukaryota</taxon>
        <taxon>Fungi</taxon>
        <taxon>Dikarya</taxon>
        <taxon>Ascomycota</taxon>
        <taxon>Pezizomycotina</taxon>
        <taxon>Eurotiomycetes</taxon>
        <taxon>Eurotiomycetidae</taxon>
        <taxon>Eurotiales</taxon>
        <taxon>Aspergillaceae</taxon>
        <taxon>Penicillium</taxon>
    </lineage>
</organism>
<dbReference type="GO" id="GO:1990529">
    <property type="term" value="C:glycosylphosphatidylinositol-mannosyltransferase I complex"/>
    <property type="evidence" value="ECO:0007669"/>
    <property type="project" value="TreeGrafter"/>
</dbReference>
<evidence type="ECO:0000256" key="9">
    <source>
        <dbReference type="ARBA" id="ARBA00023136"/>
    </source>
</evidence>
<keyword evidence="7 11" id="KW-0256">Endoplasmic reticulum</keyword>
<dbReference type="OrthoDB" id="5546453at2759"/>
<comment type="pathway">
    <text evidence="2 11">Glycolipid biosynthesis; glycosylphosphatidylinositol-anchor biosynthesis.</text>
</comment>
<keyword evidence="10" id="KW-0325">Glycoprotein</keyword>
<comment type="caution">
    <text evidence="12">The sequence shown here is derived from an EMBL/GenBank/DDBJ whole genome shotgun (WGS) entry which is preliminary data.</text>
</comment>
<dbReference type="AlphaFoldDB" id="A0A1V6SLF2"/>
<comment type="similarity">
    <text evidence="3 11">Belongs to the PIGX family.</text>
</comment>
<evidence type="ECO:0000256" key="8">
    <source>
        <dbReference type="ARBA" id="ARBA00022989"/>
    </source>
</evidence>
<dbReference type="STRING" id="303698.A0A1V6SLF2"/>
<evidence type="ECO:0000256" key="7">
    <source>
        <dbReference type="ARBA" id="ARBA00022824"/>
    </source>
</evidence>
<dbReference type="PANTHER" id="PTHR28533:SF1">
    <property type="entry name" value="PROTEIN PBN1"/>
    <property type="match status" value="1"/>
</dbReference>
<gene>
    <name evidence="12" type="ORF">PENSTE_c032G00766</name>
</gene>
<proteinExistence type="inferred from homology"/>
<dbReference type="InterPro" id="IPR042322">
    <property type="entry name" value="Pbn1"/>
</dbReference>
<comment type="subcellular location">
    <subcellularLocation>
        <location evidence="11">Endoplasmic reticulum membrane</location>
        <topology evidence="11">Single-pass membrane protein</topology>
    </subcellularLocation>
    <subcellularLocation>
        <location evidence="1">Endoplasmic reticulum membrane</location>
        <topology evidence="1">Single-pass type III membrane protein</topology>
    </subcellularLocation>
</comment>
<evidence type="ECO:0000256" key="2">
    <source>
        <dbReference type="ARBA" id="ARBA00004687"/>
    </source>
</evidence>
<name>A0A1V6SLF2_9EURO</name>
<keyword evidence="13" id="KW-1185">Reference proteome</keyword>
<evidence type="ECO:0000256" key="4">
    <source>
        <dbReference type="ARBA" id="ARBA00020410"/>
    </source>
</evidence>
<accession>A0A1V6SLF2</accession>
<dbReference type="GO" id="GO:0005789">
    <property type="term" value="C:endoplasmic reticulum membrane"/>
    <property type="evidence" value="ECO:0007669"/>
    <property type="project" value="UniProtKB-SubCell"/>
</dbReference>
<comment type="function">
    <text evidence="11">Required for proper folding and/or the stability of a subset of proteins in the endoplasmic reticulum. Component of glycosylphosphatidylinositol-mannosyltransferase 1 which transfers the first of the 4 mannoses in the GPI-anchor precursors during GPI-anchor biosynthesis. Probably acts by stabilizing the mannosyltransferase GPI14.</text>
</comment>
<evidence type="ECO:0000256" key="11">
    <source>
        <dbReference type="RuleBase" id="RU366056"/>
    </source>
</evidence>
<dbReference type="GO" id="GO:0000030">
    <property type="term" value="F:mannosyltransferase activity"/>
    <property type="evidence" value="ECO:0007669"/>
    <property type="project" value="TreeGrafter"/>
</dbReference>
<dbReference type="InterPro" id="IPR013233">
    <property type="entry name" value="PIG-X/PBN1"/>
</dbReference>
<evidence type="ECO:0000313" key="13">
    <source>
        <dbReference type="Proteomes" id="UP000191285"/>
    </source>
</evidence>
<dbReference type="UniPathway" id="UPA00196"/>
<evidence type="ECO:0000256" key="1">
    <source>
        <dbReference type="ARBA" id="ARBA00004643"/>
    </source>
</evidence>
<dbReference type="EMBL" id="MLKD01000032">
    <property type="protein sequence ID" value="OQE14877.1"/>
    <property type="molecule type" value="Genomic_DNA"/>
</dbReference>
<evidence type="ECO:0000313" key="12">
    <source>
        <dbReference type="EMBL" id="OQE14877.1"/>
    </source>
</evidence>
<keyword evidence="8" id="KW-1133">Transmembrane helix</keyword>
<dbReference type="PANTHER" id="PTHR28533">
    <property type="entry name" value="PROTEIN PBN1"/>
    <property type="match status" value="1"/>
</dbReference>
<evidence type="ECO:0000256" key="10">
    <source>
        <dbReference type="ARBA" id="ARBA00023180"/>
    </source>
</evidence>
<keyword evidence="6" id="KW-0812">Transmembrane</keyword>
<dbReference type="SMART" id="SM00780">
    <property type="entry name" value="PIG-X"/>
    <property type="match status" value="1"/>
</dbReference>
<sequence>MKRRVTLVQEPGAAFDPKQAVISSSSLKIRDLDSARQERITLGLDDLPEELRDVLNKSQELHLRWATEQPFDAVAPFTSRVSPGLHVHYTPLNSEQSSNAVCTLLREVFGYDEEGRIGVECTKPEEAFTTPPLRSTKFRASTSLQYYTRLPTLQHFVGFIRRTICHQRKGGTACHQNADLLLTADSLDIEYDNISHALVISGFWGSSPAGGWTEDIPAPARGDKVEFGLLGAEPGIILDELKMGGLLGIVGEDKKLKPTMFSFPSRHHPLLEDSKYSISFSQPTGLHPDLSISMPQSALQRPPAPKDSTCGLHTYLTLPSSVFIDQYQVGTTDPLFLEEHNLIGLRAFSGETDLEAPDWAVERWGSTWLFELATPSSESIDSTSNWTSTIPLHLRYLSPSESGYRSAIVPWPVVFWACTSEEDAEMGVNPFDRTNLGYDTLFGPRTLFYQLYPASNELVEELDVPVLKLKEGEGFFQAKYIELGTSVVIVLGFLWVLSRLARVVWATGLGANEVRRPEVHDKKE</sequence>
<keyword evidence="5 11" id="KW-0337">GPI-anchor biosynthesis</keyword>